<accession>A0A0C3NDB7</accession>
<gene>
    <name evidence="2" type="ORF">M404DRAFT_35964</name>
</gene>
<keyword evidence="3" id="KW-1185">Reference proteome</keyword>
<dbReference type="HOGENOM" id="CLU_129997_0_0_1"/>
<protein>
    <submittedName>
        <fullName evidence="2">Uncharacterized protein</fullName>
    </submittedName>
</protein>
<reference evidence="2 3" key="1">
    <citation type="submission" date="2014-04" db="EMBL/GenBank/DDBJ databases">
        <authorList>
            <consortium name="DOE Joint Genome Institute"/>
            <person name="Kuo A."/>
            <person name="Kohler A."/>
            <person name="Costa M.D."/>
            <person name="Nagy L.G."/>
            <person name="Floudas D."/>
            <person name="Copeland A."/>
            <person name="Barry K.W."/>
            <person name="Cichocki N."/>
            <person name="Veneault-Fourrey C."/>
            <person name="LaButti K."/>
            <person name="Lindquist E.A."/>
            <person name="Lipzen A."/>
            <person name="Lundell T."/>
            <person name="Morin E."/>
            <person name="Murat C."/>
            <person name="Sun H."/>
            <person name="Tunlid A."/>
            <person name="Henrissat B."/>
            <person name="Grigoriev I.V."/>
            <person name="Hibbett D.S."/>
            <person name="Martin F."/>
            <person name="Nordberg H.P."/>
            <person name="Cantor M.N."/>
            <person name="Hua S.X."/>
        </authorList>
    </citation>
    <scope>NUCLEOTIDE SEQUENCE [LARGE SCALE GENOMIC DNA]</scope>
    <source>
        <strain evidence="2 3">Marx 270</strain>
    </source>
</reference>
<organism evidence="2 3">
    <name type="scientific">Pisolithus tinctorius Marx 270</name>
    <dbReference type="NCBI Taxonomy" id="870435"/>
    <lineage>
        <taxon>Eukaryota</taxon>
        <taxon>Fungi</taxon>
        <taxon>Dikarya</taxon>
        <taxon>Basidiomycota</taxon>
        <taxon>Agaricomycotina</taxon>
        <taxon>Agaricomycetes</taxon>
        <taxon>Agaricomycetidae</taxon>
        <taxon>Boletales</taxon>
        <taxon>Sclerodermatineae</taxon>
        <taxon>Pisolithaceae</taxon>
        <taxon>Pisolithus</taxon>
    </lineage>
</organism>
<reference evidence="3" key="2">
    <citation type="submission" date="2015-01" db="EMBL/GenBank/DDBJ databases">
        <title>Evolutionary Origins and Diversification of the Mycorrhizal Mutualists.</title>
        <authorList>
            <consortium name="DOE Joint Genome Institute"/>
            <consortium name="Mycorrhizal Genomics Consortium"/>
            <person name="Kohler A."/>
            <person name="Kuo A."/>
            <person name="Nagy L.G."/>
            <person name="Floudas D."/>
            <person name="Copeland A."/>
            <person name="Barry K.W."/>
            <person name="Cichocki N."/>
            <person name="Veneault-Fourrey C."/>
            <person name="LaButti K."/>
            <person name="Lindquist E.A."/>
            <person name="Lipzen A."/>
            <person name="Lundell T."/>
            <person name="Morin E."/>
            <person name="Murat C."/>
            <person name="Riley R."/>
            <person name="Ohm R."/>
            <person name="Sun H."/>
            <person name="Tunlid A."/>
            <person name="Henrissat B."/>
            <person name="Grigoriev I.V."/>
            <person name="Hibbett D.S."/>
            <person name="Martin F."/>
        </authorList>
    </citation>
    <scope>NUCLEOTIDE SEQUENCE [LARGE SCALE GENOMIC DNA]</scope>
    <source>
        <strain evidence="3">Marx 270</strain>
    </source>
</reference>
<evidence type="ECO:0000256" key="1">
    <source>
        <dbReference type="SAM" id="Coils"/>
    </source>
</evidence>
<name>A0A0C3NDB7_PISTI</name>
<dbReference type="AlphaFoldDB" id="A0A0C3NDB7"/>
<feature type="coiled-coil region" evidence="1">
    <location>
        <begin position="1"/>
        <end position="56"/>
    </location>
</feature>
<dbReference type="Proteomes" id="UP000054217">
    <property type="component" value="Unassembled WGS sequence"/>
</dbReference>
<sequence length="177" mass="19057">MEHMEEEIAALRQQHMEMAQDLLDTCCELADTQRALADTQTELQMLSNLVKALHQRLYLLPHSSPNAPGPSHPSTVGFAIASHQAVIPTDGARILDLAPTMMVQEVVIDTSILQSLPGDMLLAPSTFLLPTHHFPYSSTPGVGEAPPCIYVSLGAVADDASGDDANDQDAANWMDVD</sequence>
<keyword evidence="1" id="KW-0175">Coiled coil</keyword>
<dbReference type="EMBL" id="KN832153">
    <property type="protein sequence ID" value="KIN93578.1"/>
    <property type="molecule type" value="Genomic_DNA"/>
</dbReference>
<dbReference type="InParanoid" id="A0A0C3NDB7"/>
<evidence type="ECO:0000313" key="2">
    <source>
        <dbReference type="EMBL" id="KIN93578.1"/>
    </source>
</evidence>
<evidence type="ECO:0000313" key="3">
    <source>
        <dbReference type="Proteomes" id="UP000054217"/>
    </source>
</evidence>
<proteinExistence type="predicted"/>